<comment type="caution">
    <text evidence="5">The sequence shown here is derived from an EMBL/GenBank/DDBJ whole genome shotgun (WGS) entry which is preliminary data.</text>
</comment>
<evidence type="ECO:0000256" key="2">
    <source>
        <dbReference type="ARBA" id="ARBA00023054"/>
    </source>
</evidence>
<feature type="transmembrane region" description="Helical" evidence="4">
    <location>
        <begin position="14"/>
        <end position="32"/>
    </location>
</feature>
<feature type="coiled-coil region" evidence="3">
    <location>
        <begin position="81"/>
        <end position="108"/>
    </location>
</feature>
<dbReference type="PANTHER" id="PTHR32347">
    <property type="entry name" value="EFFLUX SYSTEM COMPONENT YKNX-RELATED"/>
    <property type="match status" value="1"/>
</dbReference>
<evidence type="ECO:0000313" key="6">
    <source>
        <dbReference type="Proteomes" id="UP000632063"/>
    </source>
</evidence>
<reference evidence="5 6" key="2">
    <citation type="journal article" date="2021" name="Int. J. Syst. Evol. Microbiol.">
        <title>Roseibium litorale sp. nov., isolated from a tidal flat sediment and proposal for the reclassification of Labrenzia polysiphoniae as Roseibium polysiphoniae comb. nov.</title>
        <authorList>
            <person name="Liu Y."/>
            <person name="Pei T."/>
            <person name="Du J."/>
            <person name="Chao M."/>
            <person name="Deng M.R."/>
            <person name="Zhu H."/>
        </authorList>
    </citation>
    <scope>NUCLEOTIDE SEQUENCE [LARGE SCALE GENOMIC DNA]</scope>
    <source>
        <strain evidence="5 6">4C16A</strain>
    </source>
</reference>
<keyword evidence="2 3" id="KW-0175">Coiled coil</keyword>
<dbReference type="Gene3D" id="2.40.50.100">
    <property type="match status" value="1"/>
</dbReference>
<keyword evidence="4" id="KW-1133">Transmembrane helix</keyword>
<gene>
    <name evidence="5" type="ORF">IG616_19080</name>
</gene>
<evidence type="ECO:0000256" key="4">
    <source>
        <dbReference type="SAM" id="Phobius"/>
    </source>
</evidence>
<protein>
    <recommendedName>
        <fullName evidence="7">Multidrug resistance efflux pump</fullName>
    </recommendedName>
</protein>
<comment type="subcellular location">
    <subcellularLocation>
        <location evidence="1">Cell envelope</location>
    </subcellularLocation>
</comment>
<evidence type="ECO:0000256" key="1">
    <source>
        <dbReference type="ARBA" id="ARBA00004196"/>
    </source>
</evidence>
<accession>A0ABR9CRZ9</accession>
<keyword evidence="6" id="KW-1185">Reference proteome</keyword>
<dbReference type="Proteomes" id="UP000632063">
    <property type="component" value="Unassembled WGS sequence"/>
</dbReference>
<dbReference type="Gene3D" id="1.10.287.470">
    <property type="entry name" value="Helix hairpin bin"/>
    <property type="match status" value="1"/>
</dbReference>
<evidence type="ECO:0000256" key="3">
    <source>
        <dbReference type="SAM" id="Coils"/>
    </source>
</evidence>
<keyword evidence="4" id="KW-0472">Membrane</keyword>
<name>A0ABR9CRZ9_9HYPH</name>
<organism evidence="5 6">
    <name type="scientific">Roseibium litorale</name>
    <dbReference type="NCBI Taxonomy" id="2803841"/>
    <lineage>
        <taxon>Bacteria</taxon>
        <taxon>Pseudomonadati</taxon>
        <taxon>Pseudomonadota</taxon>
        <taxon>Alphaproteobacteria</taxon>
        <taxon>Hyphomicrobiales</taxon>
        <taxon>Stappiaceae</taxon>
        <taxon>Roseibium</taxon>
    </lineage>
</organism>
<evidence type="ECO:0008006" key="7">
    <source>
        <dbReference type="Google" id="ProtNLM"/>
    </source>
</evidence>
<evidence type="ECO:0000313" key="5">
    <source>
        <dbReference type="EMBL" id="MBD8893656.1"/>
    </source>
</evidence>
<dbReference type="RefSeq" id="WP_192149859.1">
    <property type="nucleotide sequence ID" value="NZ_JACYXI010000014.1"/>
</dbReference>
<dbReference type="InterPro" id="IPR050465">
    <property type="entry name" value="UPF0194_transport"/>
</dbReference>
<keyword evidence="4" id="KW-0812">Transmembrane</keyword>
<reference evidence="6" key="1">
    <citation type="submission" date="2020-09" db="EMBL/GenBank/DDBJ databases">
        <title>The genome sequence of strain Labrenzia suaedae 4C16A.</title>
        <authorList>
            <person name="Liu Y."/>
        </authorList>
    </citation>
    <scope>NUCLEOTIDE SEQUENCE [LARGE SCALE GENOMIC DNA]</scope>
    <source>
        <strain evidence="6">4C16A</strain>
    </source>
</reference>
<dbReference type="EMBL" id="JACYXI010000014">
    <property type="protein sequence ID" value="MBD8893656.1"/>
    <property type="molecule type" value="Genomic_DNA"/>
</dbReference>
<sequence>MNDRRKQTRGNSRWVYFVLLMVLAVAVLNYVAGDYVIFRADGVVVQNRVDVEAEYAGRLDKVFVRIGQRVEEGEPLVVYTSIEIADRLAELRLRLAELRQRDIEKKEEIEVAGNLLPIAEERASHAEALRASYEQLSDKGLAAADRMLDILTESNAAQELLIRLKARIASEQTAVEALKPALESAQLALERLGQHYGDGVIRAPVPGIAGSGLPAQGEVFLTGERMLSIYTGDRYVLAYLPSRHLFPVEVGEAVVVDTGQVLIEGSIEEILLVSDKLPEEFQNTFKPVERSQLARIVIRDPEGVSTNTKVQVFRRNETVRGLSEQVSALLTGLTDKAKSLFGGDS</sequence>
<proteinExistence type="predicted"/>
<dbReference type="PANTHER" id="PTHR32347:SF23">
    <property type="entry name" value="BLL5650 PROTEIN"/>
    <property type="match status" value="1"/>
</dbReference>